<organism evidence="2 3">
    <name type="scientific">Roseinatronobacter alkalisoli</name>
    <dbReference type="NCBI Taxonomy" id="3028235"/>
    <lineage>
        <taxon>Bacteria</taxon>
        <taxon>Pseudomonadati</taxon>
        <taxon>Pseudomonadota</taxon>
        <taxon>Alphaproteobacteria</taxon>
        <taxon>Rhodobacterales</taxon>
        <taxon>Paracoccaceae</taxon>
        <taxon>Roseinatronobacter</taxon>
    </lineage>
</organism>
<keyword evidence="1" id="KW-0812">Transmembrane</keyword>
<accession>A0ABT5T570</accession>
<evidence type="ECO:0000313" key="3">
    <source>
        <dbReference type="Proteomes" id="UP001431784"/>
    </source>
</evidence>
<keyword evidence="1" id="KW-1133">Transmembrane helix</keyword>
<protein>
    <submittedName>
        <fullName evidence="2">DUF5337 domain-containing protein</fullName>
    </submittedName>
</protein>
<comment type="caution">
    <text evidence="2">The sequence shown here is derived from an EMBL/GenBank/DDBJ whole genome shotgun (WGS) entry which is preliminary data.</text>
</comment>
<feature type="transmembrane region" description="Helical" evidence="1">
    <location>
        <begin position="47"/>
        <end position="68"/>
    </location>
</feature>
<dbReference type="InterPro" id="IPR020308">
    <property type="entry name" value="Uncharacterised_Ynq1"/>
</dbReference>
<name>A0ABT5T570_9RHOB</name>
<feature type="transmembrane region" description="Helical" evidence="1">
    <location>
        <begin position="15"/>
        <end position="35"/>
    </location>
</feature>
<proteinExistence type="predicted"/>
<sequence>MAKPSPRDMALARQARLAGVVMAATIVLWMAAQWLGGRMGWDPRYSFLIDFAALAGFAWALIVTFRIWRQGKRDKSRADKGKDHA</sequence>
<dbReference type="EMBL" id="JAQZSM010000002">
    <property type="protein sequence ID" value="MDD7970131.1"/>
    <property type="molecule type" value="Genomic_DNA"/>
</dbReference>
<gene>
    <name evidence="2" type="ORF">PUT78_03380</name>
</gene>
<keyword evidence="3" id="KW-1185">Reference proteome</keyword>
<keyword evidence="1" id="KW-0472">Membrane</keyword>
<evidence type="ECO:0000313" key="2">
    <source>
        <dbReference type="EMBL" id="MDD7970131.1"/>
    </source>
</evidence>
<dbReference type="RefSeq" id="WP_274350696.1">
    <property type="nucleotide sequence ID" value="NZ_JAQZSM010000002.1"/>
</dbReference>
<reference evidence="2" key="1">
    <citation type="submission" date="2023-02" db="EMBL/GenBank/DDBJ databases">
        <title>Description of Roseinatronobacter alkalisoli sp. nov., an alkaliphilic bacerium isolated from soda soil.</title>
        <authorList>
            <person name="Wei W."/>
        </authorList>
    </citation>
    <scope>NUCLEOTIDE SEQUENCE</scope>
    <source>
        <strain evidence="2">HJB301</strain>
    </source>
</reference>
<dbReference type="Pfam" id="PF17272">
    <property type="entry name" value="DUF5337"/>
    <property type="match status" value="1"/>
</dbReference>
<dbReference type="Proteomes" id="UP001431784">
    <property type="component" value="Unassembled WGS sequence"/>
</dbReference>
<evidence type="ECO:0000256" key="1">
    <source>
        <dbReference type="SAM" id="Phobius"/>
    </source>
</evidence>